<protein>
    <submittedName>
        <fullName evidence="2">FMN-dependent NADPH-azoreductase</fullName>
        <ecNumber evidence="2">1.7.-.-</ecNumber>
    </submittedName>
</protein>
<dbReference type="OrthoDB" id="9812295at2"/>
<dbReference type="Pfam" id="PF03358">
    <property type="entry name" value="FMN_red"/>
    <property type="match status" value="1"/>
</dbReference>
<reference evidence="2 3" key="1">
    <citation type="submission" date="2019-01" db="EMBL/GenBank/DDBJ databases">
        <authorList>
            <consortium name="Pathogen Informatics"/>
        </authorList>
    </citation>
    <scope>NUCLEOTIDE SEQUENCE [LARGE SCALE GENOMIC DNA]</scope>
    <source>
        <strain evidence="2 3">NCTC10138</strain>
    </source>
</reference>
<name>A0A449BDP3_HAPAX</name>
<dbReference type="EC" id="1.7.-.-" evidence="2"/>
<accession>A0A449BDP3</accession>
<dbReference type="KEGG" id="aaxa:NCTC10138_00928"/>
<dbReference type="SUPFAM" id="SSF52218">
    <property type="entry name" value="Flavoproteins"/>
    <property type="match status" value="1"/>
</dbReference>
<dbReference type="GO" id="GO:0005829">
    <property type="term" value="C:cytosol"/>
    <property type="evidence" value="ECO:0007669"/>
    <property type="project" value="TreeGrafter"/>
</dbReference>
<dbReference type="InterPro" id="IPR050712">
    <property type="entry name" value="NAD(P)H-dep_reductase"/>
</dbReference>
<evidence type="ECO:0000259" key="1">
    <source>
        <dbReference type="Pfam" id="PF03358"/>
    </source>
</evidence>
<dbReference type="EMBL" id="LR215048">
    <property type="protein sequence ID" value="VEU80552.1"/>
    <property type="molecule type" value="Genomic_DNA"/>
</dbReference>
<dbReference type="InterPro" id="IPR005025">
    <property type="entry name" value="FMN_Rdtase-like_dom"/>
</dbReference>
<dbReference type="GO" id="GO:0016491">
    <property type="term" value="F:oxidoreductase activity"/>
    <property type="evidence" value="ECO:0007669"/>
    <property type="project" value="UniProtKB-KW"/>
</dbReference>
<dbReference type="InterPro" id="IPR029039">
    <property type="entry name" value="Flavoprotein-like_sf"/>
</dbReference>
<evidence type="ECO:0000313" key="3">
    <source>
        <dbReference type="Proteomes" id="UP000289841"/>
    </source>
</evidence>
<dbReference type="Gene3D" id="3.40.50.360">
    <property type="match status" value="1"/>
</dbReference>
<evidence type="ECO:0000313" key="2">
    <source>
        <dbReference type="EMBL" id="VEU80552.1"/>
    </source>
</evidence>
<dbReference type="PANTHER" id="PTHR30543">
    <property type="entry name" value="CHROMATE REDUCTASE"/>
    <property type="match status" value="1"/>
</dbReference>
<keyword evidence="3" id="KW-1185">Reference proteome</keyword>
<proteinExistence type="predicted"/>
<dbReference type="PANTHER" id="PTHR30543:SF21">
    <property type="entry name" value="NAD(P)H-DEPENDENT FMN REDUCTASE LOT6"/>
    <property type="match status" value="1"/>
</dbReference>
<dbReference type="GO" id="GO:0010181">
    <property type="term" value="F:FMN binding"/>
    <property type="evidence" value="ECO:0007669"/>
    <property type="project" value="TreeGrafter"/>
</dbReference>
<dbReference type="STRING" id="1278311.GCA_000428705_00542"/>
<sequence length="180" mass="19776">MKIGIITTTVREGRQSLNVANWVKKLADERKDGVNYEIVDLKDFNLPIFGAAATAEQGKAIEAWGNKINELDGFIFVTAEYNHSFSGVLKNALDFLKPQFANKAAALIGYGGVGAARAIEQLRLVLAELSVATTQRNVNLLLAADFINFSEFNPQSYQLPSVTELLDQVTAWSKALKTIR</sequence>
<gene>
    <name evidence="2" type="primary">azr_1</name>
    <name evidence="2" type="ORF">NCTC10138_00928</name>
</gene>
<dbReference type="RefSeq" id="WP_026390200.1">
    <property type="nucleotide sequence ID" value="NZ_LR215048.1"/>
</dbReference>
<feature type="domain" description="NADPH-dependent FMN reductase-like" evidence="1">
    <location>
        <begin position="1"/>
        <end position="136"/>
    </location>
</feature>
<organism evidence="2 3">
    <name type="scientific">Haploplasma axanthum</name>
    <name type="common">Acholeplasma axanthum</name>
    <dbReference type="NCBI Taxonomy" id="29552"/>
    <lineage>
        <taxon>Bacteria</taxon>
        <taxon>Bacillati</taxon>
        <taxon>Mycoplasmatota</taxon>
        <taxon>Mollicutes</taxon>
        <taxon>Acholeplasmatales</taxon>
        <taxon>Acholeplasmataceae</taxon>
        <taxon>Haploplasma</taxon>
    </lineage>
</organism>
<dbReference type="AlphaFoldDB" id="A0A449BDP3"/>
<keyword evidence="2" id="KW-0560">Oxidoreductase</keyword>
<dbReference type="Proteomes" id="UP000289841">
    <property type="component" value="Chromosome"/>
</dbReference>